<dbReference type="AlphaFoldDB" id="A0A124SLR3"/>
<evidence type="ECO:0000313" key="2">
    <source>
        <dbReference type="Proteomes" id="UP000069001"/>
    </source>
</evidence>
<gene>
    <name evidence="1" type="ORF">WS90_29820</name>
</gene>
<protein>
    <submittedName>
        <fullName evidence="1">Uncharacterized protein</fullName>
    </submittedName>
</protein>
<dbReference type="EMBL" id="LOYH01000092">
    <property type="protein sequence ID" value="KVK75302.1"/>
    <property type="molecule type" value="Genomic_DNA"/>
</dbReference>
<proteinExistence type="predicted"/>
<name>A0A124SLR3_BURCE</name>
<reference evidence="1 2" key="1">
    <citation type="submission" date="2015-11" db="EMBL/GenBank/DDBJ databases">
        <title>Expanding the genomic diversity of Burkholderia species for the development of highly accurate diagnostics.</title>
        <authorList>
            <person name="Sahl J."/>
            <person name="Keim P."/>
            <person name="Wagner D."/>
        </authorList>
    </citation>
    <scope>NUCLEOTIDE SEQUENCE [LARGE SCALE GENOMIC DNA]</scope>
    <source>
        <strain evidence="1 2">MSMB1302</strain>
    </source>
</reference>
<dbReference type="Proteomes" id="UP000069001">
    <property type="component" value="Unassembled WGS sequence"/>
</dbReference>
<evidence type="ECO:0000313" key="1">
    <source>
        <dbReference type="EMBL" id="KVK75302.1"/>
    </source>
</evidence>
<sequence length="193" mass="21865">MDFDPDTDLGNPPVNIDCFELTLRVVGSRTGEWCEMLLVDVASISTRQQVVQRNQIFIRDPAKGVVGWIQTLIDPCIVFLDELVIRFCEGPTLLYPVAFENAQKLRSIFIAYGFASELPRLTRRFALQFVPQFLFGQRSWFVHQIWSRSGLPLLAVLGEHRVLVTIEMAVLVEQLLYVAAITALHAQCGDDEI</sequence>
<organism evidence="1 2">
    <name type="scientific">Burkholderia cepacia</name>
    <name type="common">Pseudomonas cepacia</name>
    <dbReference type="NCBI Taxonomy" id="292"/>
    <lineage>
        <taxon>Bacteria</taxon>
        <taxon>Pseudomonadati</taxon>
        <taxon>Pseudomonadota</taxon>
        <taxon>Betaproteobacteria</taxon>
        <taxon>Burkholderiales</taxon>
        <taxon>Burkholderiaceae</taxon>
        <taxon>Burkholderia</taxon>
        <taxon>Burkholderia cepacia complex</taxon>
    </lineage>
</organism>
<accession>A0A124SLR3</accession>
<comment type="caution">
    <text evidence="1">The sequence shown here is derived from an EMBL/GenBank/DDBJ whole genome shotgun (WGS) entry which is preliminary data.</text>
</comment>